<keyword evidence="3" id="KW-1185">Reference proteome</keyword>
<feature type="transmembrane region" description="Helical" evidence="1">
    <location>
        <begin position="108"/>
        <end position="128"/>
    </location>
</feature>
<evidence type="ECO:0000313" key="3">
    <source>
        <dbReference type="Proteomes" id="UP001195422"/>
    </source>
</evidence>
<organism evidence="2 3">
    <name type="scientific">Glutamicibacter protophormiae</name>
    <name type="common">Brevibacterium protophormiae</name>
    <dbReference type="NCBI Taxonomy" id="37930"/>
    <lineage>
        <taxon>Bacteria</taxon>
        <taxon>Bacillati</taxon>
        <taxon>Actinomycetota</taxon>
        <taxon>Actinomycetes</taxon>
        <taxon>Micrococcales</taxon>
        <taxon>Micrococcaceae</taxon>
        <taxon>Glutamicibacter</taxon>
    </lineage>
</organism>
<keyword evidence="1" id="KW-0812">Transmembrane</keyword>
<evidence type="ECO:0000313" key="2">
    <source>
        <dbReference type="EMBL" id="MBP2399273.1"/>
    </source>
</evidence>
<comment type="caution">
    <text evidence="2">The sequence shown here is derived from an EMBL/GenBank/DDBJ whole genome shotgun (WGS) entry which is preliminary data.</text>
</comment>
<feature type="transmembrane region" description="Helical" evidence="1">
    <location>
        <begin position="162"/>
        <end position="195"/>
    </location>
</feature>
<keyword evidence="1" id="KW-0472">Membrane</keyword>
<dbReference type="Proteomes" id="UP001195422">
    <property type="component" value="Unassembled WGS sequence"/>
</dbReference>
<sequence>MQSHLPRAARNYLEQLRRELGFLSDAERTEILAHTREQISRLPGKGRRKSELLRSLGDPAVVAAGFTRTEPTELKVSSGRQFLTRILAWPIFALSVLTAGLLVLGSHFVALVEPLSFGYVGGSMFGALAELELSLGSAVMFFAFIPALFSLLPLVVHGTPGLVLQIVGALATTAACVLGLASLGAFLIPLAVLLWAQAFTPLLMMRGSMARPGPAWLVCAAVALLASIGYTTYRGMQGFTGNVWLILAPAAALAVLALLLPLRRRWAHIALIATGLLVMAAGFIAALPGTFEAPLLWPWLAGAMSFAVGHLALAAGMWHERARNLLALL</sequence>
<feature type="transmembrane region" description="Helical" evidence="1">
    <location>
        <begin position="215"/>
        <end position="233"/>
    </location>
</feature>
<keyword evidence="1" id="KW-1133">Transmembrane helix</keyword>
<feature type="transmembrane region" description="Helical" evidence="1">
    <location>
        <begin position="297"/>
        <end position="318"/>
    </location>
</feature>
<protein>
    <recommendedName>
        <fullName evidence="4">DUF1700 domain-containing protein</fullName>
    </recommendedName>
</protein>
<evidence type="ECO:0008006" key="4">
    <source>
        <dbReference type="Google" id="ProtNLM"/>
    </source>
</evidence>
<evidence type="ECO:0000256" key="1">
    <source>
        <dbReference type="SAM" id="Phobius"/>
    </source>
</evidence>
<feature type="transmembrane region" description="Helical" evidence="1">
    <location>
        <begin position="135"/>
        <end position="156"/>
    </location>
</feature>
<proteinExistence type="predicted"/>
<dbReference type="Pfam" id="PF22564">
    <property type="entry name" value="HAAS"/>
    <property type="match status" value="1"/>
</dbReference>
<feature type="transmembrane region" description="Helical" evidence="1">
    <location>
        <begin position="239"/>
        <end position="262"/>
    </location>
</feature>
<feature type="transmembrane region" description="Helical" evidence="1">
    <location>
        <begin position="82"/>
        <end position="102"/>
    </location>
</feature>
<dbReference type="RefSeq" id="WP_188948670.1">
    <property type="nucleotide sequence ID" value="NZ_BMPH01000008.1"/>
</dbReference>
<gene>
    <name evidence="2" type="ORF">JOF39_002354</name>
</gene>
<dbReference type="EMBL" id="JAGIOJ010000001">
    <property type="protein sequence ID" value="MBP2399273.1"/>
    <property type="molecule type" value="Genomic_DNA"/>
</dbReference>
<name>A0ABS4XRY6_GLUPR</name>
<feature type="transmembrane region" description="Helical" evidence="1">
    <location>
        <begin position="269"/>
        <end position="291"/>
    </location>
</feature>
<accession>A0ABS4XRY6</accession>
<reference evidence="2 3" key="1">
    <citation type="submission" date="2021-03" db="EMBL/GenBank/DDBJ databases">
        <title>Sequencing the genomes of 1000 actinobacteria strains.</title>
        <authorList>
            <person name="Klenk H.-P."/>
        </authorList>
    </citation>
    <scope>NUCLEOTIDE SEQUENCE [LARGE SCALE GENOMIC DNA]</scope>
    <source>
        <strain evidence="2 3">DSM 20168</strain>
    </source>
</reference>